<dbReference type="EMBL" id="JJMM01000004">
    <property type="protein sequence ID" value="KDR96215.1"/>
    <property type="molecule type" value="Genomic_DNA"/>
</dbReference>
<evidence type="ECO:0000256" key="1">
    <source>
        <dbReference type="SAM" id="MobiDB-lite"/>
    </source>
</evidence>
<sequence>MNIETAKKEQIKPFQNSKIRVEYGEKLLHSGEIDLRLSRSQIARDISSPAGRGAMSLNAGQTQKAVPSAAKARTAKSPYGEGAKESIKRGQKLPVPDEVLNGMLVGLRTVQKTAGVEIDASIFMVDDRGKTGEDEFIFYNNPISPCKSVRVSAMAQQDYYSHTVDISPQGIPGRIEKLAVTLTSDGGSFSGTEQAQVDIIDKNSKTVIMSFDFSNGISSQTGIVVLEMYRRNGQWRISFIGNGFEGGLEALCREYGIDVED</sequence>
<dbReference type="InterPro" id="IPR051324">
    <property type="entry name" value="Stress/Tellurium_Resist"/>
</dbReference>
<dbReference type="OrthoDB" id="4123258at2"/>
<organism evidence="3 4">
    <name type="scientific">Peptoclostridium litorale DSM 5388</name>
    <dbReference type="NCBI Taxonomy" id="1121324"/>
    <lineage>
        <taxon>Bacteria</taxon>
        <taxon>Bacillati</taxon>
        <taxon>Bacillota</taxon>
        <taxon>Clostridia</taxon>
        <taxon>Peptostreptococcales</taxon>
        <taxon>Peptoclostridiaceae</taxon>
        <taxon>Peptoclostridium</taxon>
    </lineage>
</organism>
<dbReference type="InterPro" id="IPR003325">
    <property type="entry name" value="TerD"/>
</dbReference>
<dbReference type="RefSeq" id="WP_038261892.1">
    <property type="nucleotide sequence ID" value="NZ_FSRH01000009.1"/>
</dbReference>
<comment type="caution">
    <text evidence="3">The sequence shown here is derived from an EMBL/GenBank/DDBJ whole genome shotgun (WGS) entry which is preliminary data.</text>
</comment>
<dbReference type="AlphaFoldDB" id="A0A069RJA3"/>
<dbReference type="STRING" id="1121324.CLIT_4c00520"/>
<dbReference type="PANTHER" id="PTHR32097">
    <property type="entry name" value="CAMP-BINDING PROTEIN 1-RELATED"/>
    <property type="match status" value="1"/>
</dbReference>
<proteinExistence type="predicted"/>
<evidence type="ECO:0000313" key="3">
    <source>
        <dbReference type="EMBL" id="KDR96215.1"/>
    </source>
</evidence>
<evidence type="ECO:0000259" key="2">
    <source>
        <dbReference type="Pfam" id="PF02342"/>
    </source>
</evidence>
<protein>
    <submittedName>
        <fullName evidence="3">Bacterial stress protein</fullName>
    </submittedName>
</protein>
<evidence type="ECO:0000313" key="4">
    <source>
        <dbReference type="Proteomes" id="UP000027946"/>
    </source>
</evidence>
<dbReference type="eggNOG" id="COG2310">
    <property type="taxonomic scope" value="Bacteria"/>
</dbReference>
<dbReference type="PANTHER" id="PTHR32097:SF3">
    <property type="entry name" value="TELLURITE RESISTANCE PROTEIN"/>
    <property type="match status" value="1"/>
</dbReference>
<accession>A0A069RJA3</accession>
<feature type="region of interest" description="Disordered" evidence="1">
    <location>
        <begin position="49"/>
        <end position="90"/>
    </location>
</feature>
<dbReference type="Proteomes" id="UP000027946">
    <property type="component" value="Unassembled WGS sequence"/>
</dbReference>
<feature type="domain" description="TerD" evidence="2">
    <location>
        <begin position="86"/>
        <end position="255"/>
    </location>
</feature>
<reference evidence="3 4" key="1">
    <citation type="submission" date="2014-03" db="EMBL/GenBank/DDBJ databases">
        <title>Genome sequence of Clostridium litorale W6, DSM 5388.</title>
        <authorList>
            <person name="Poehlein A."/>
            <person name="Jagirdar A."/>
            <person name="Khonsari B."/>
            <person name="Chibani C.M."/>
            <person name="Gutierrez Gutierrez D.A."/>
            <person name="Davydova E."/>
            <person name="Alghaithi H.S."/>
            <person name="Nair K.P."/>
            <person name="Dhamotharan K."/>
            <person name="Chandran L."/>
            <person name="G W."/>
            <person name="Daniel R."/>
        </authorList>
    </citation>
    <scope>NUCLEOTIDE SEQUENCE [LARGE SCALE GENOMIC DNA]</scope>
    <source>
        <strain evidence="3 4">W6</strain>
    </source>
</reference>
<dbReference type="Gene3D" id="2.60.60.30">
    <property type="entry name" value="sav2460 like domains"/>
    <property type="match status" value="1"/>
</dbReference>
<keyword evidence="4" id="KW-1185">Reference proteome</keyword>
<name>A0A069RJA3_PEPLI</name>
<gene>
    <name evidence="3" type="ORF">CLIT_4c00520</name>
</gene>
<dbReference type="Pfam" id="PF02342">
    <property type="entry name" value="TerD"/>
    <property type="match status" value="1"/>
</dbReference>
<dbReference type="CDD" id="cd06974">
    <property type="entry name" value="TerD_like"/>
    <property type="match status" value="1"/>
</dbReference>